<sequence>MLVREKALGRVTSLQYYAAQIDDELNLADFFFFLVCPSSILDLTIKCETVVHVAVKNRSFWALKVLLEPLRNIDKEEILSCKEDGNNALHTAISENQPEV</sequence>
<gene>
    <name evidence="1" type="ORF">Patl1_19336</name>
</gene>
<dbReference type="EMBL" id="CM047898">
    <property type="protein sequence ID" value="KAJ0106328.1"/>
    <property type="molecule type" value="Genomic_DNA"/>
</dbReference>
<evidence type="ECO:0000313" key="1">
    <source>
        <dbReference type="EMBL" id="KAJ0106328.1"/>
    </source>
</evidence>
<name>A0ACC1C2N5_9ROSI</name>
<proteinExistence type="predicted"/>
<reference evidence="2" key="1">
    <citation type="journal article" date="2023" name="G3 (Bethesda)">
        <title>Genome assembly and association tests identify interacting loci associated with vigor, precocity, and sex in interspecific pistachio rootstocks.</title>
        <authorList>
            <person name="Palmer W."/>
            <person name="Jacygrad E."/>
            <person name="Sagayaradj S."/>
            <person name="Cavanaugh K."/>
            <person name="Han R."/>
            <person name="Bertier L."/>
            <person name="Beede B."/>
            <person name="Kafkas S."/>
            <person name="Golino D."/>
            <person name="Preece J."/>
            <person name="Michelmore R."/>
        </authorList>
    </citation>
    <scope>NUCLEOTIDE SEQUENCE [LARGE SCALE GENOMIC DNA]</scope>
</reference>
<organism evidence="1 2">
    <name type="scientific">Pistacia atlantica</name>
    <dbReference type="NCBI Taxonomy" id="434234"/>
    <lineage>
        <taxon>Eukaryota</taxon>
        <taxon>Viridiplantae</taxon>
        <taxon>Streptophyta</taxon>
        <taxon>Embryophyta</taxon>
        <taxon>Tracheophyta</taxon>
        <taxon>Spermatophyta</taxon>
        <taxon>Magnoliopsida</taxon>
        <taxon>eudicotyledons</taxon>
        <taxon>Gunneridae</taxon>
        <taxon>Pentapetalae</taxon>
        <taxon>rosids</taxon>
        <taxon>malvids</taxon>
        <taxon>Sapindales</taxon>
        <taxon>Anacardiaceae</taxon>
        <taxon>Pistacia</taxon>
    </lineage>
</organism>
<comment type="caution">
    <text evidence="1">The sequence shown here is derived from an EMBL/GenBank/DDBJ whole genome shotgun (WGS) entry which is preliminary data.</text>
</comment>
<protein>
    <submittedName>
        <fullName evidence="1">Uncharacterized protein</fullName>
    </submittedName>
</protein>
<accession>A0ACC1C2N5</accession>
<keyword evidence="2" id="KW-1185">Reference proteome</keyword>
<evidence type="ECO:0000313" key="2">
    <source>
        <dbReference type="Proteomes" id="UP001164250"/>
    </source>
</evidence>
<dbReference type="Proteomes" id="UP001164250">
    <property type="component" value="Chromosome 2"/>
</dbReference>